<dbReference type="InterPro" id="IPR003362">
    <property type="entry name" value="Bact_transf"/>
</dbReference>
<dbReference type="PANTHER" id="PTHR30576:SF10">
    <property type="entry name" value="SLL5057 PROTEIN"/>
    <property type="match status" value="1"/>
</dbReference>
<feature type="transmembrane region" description="Helical" evidence="7">
    <location>
        <begin position="297"/>
        <end position="320"/>
    </location>
</feature>
<dbReference type="InterPro" id="IPR017475">
    <property type="entry name" value="EPS_sugar_tfrase"/>
</dbReference>
<dbReference type="GO" id="GO:0016780">
    <property type="term" value="F:phosphotransferase activity, for other substituted phosphate groups"/>
    <property type="evidence" value="ECO:0007669"/>
    <property type="project" value="TreeGrafter"/>
</dbReference>
<evidence type="ECO:0000256" key="1">
    <source>
        <dbReference type="ARBA" id="ARBA00004141"/>
    </source>
</evidence>
<name>A0A935CFJ7_9MICO</name>
<proteinExistence type="inferred from homology"/>
<feature type="transmembrane region" description="Helical" evidence="7">
    <location>
        <begin position="20"/>
        <end position="43"/>
    </location>
</feature>
<evidence type="ECO:0000313" key="9">
    <source>
        <dbReference type="EMBL" id="MBK6301131.1"/>
    </source>
</evidence>
<evidence type="ECO:0000259" key="8">
    <source>
        <dbReference type="Pfam" id="PF02397"/>
    </source>
</evidence>
<protein>
    <submittedName>
        <fullName evidence="9">Sugar transferase</fullName>
    </submittedName>
</protein>
<dbReference type="AlphaFoldDB" id="A0A935CFJ7"/>
<keyword evidence="6 7" id="KW-0472">Membrane</keyword>
<evidence type="ECO:0000256" key="7">
    <source>
        <dbReference type="SAM" id="Phobius"/>
    </source>
</evidence>
<keyword evidence="5 7" id="KW-1133">Transmembrane helix</keyword>
<dbReference type="GO" id="GO:0016020">
    <property type="term" value="C:membrane"/>
    <property type="evidence" value="ECO:0007669"/>
    <property type="project" value="UniProtKB-SubCell"/>
</dbReference>
<dbReference type="Proteomes" id="UP000718281">
    <property type="component" value="Unassembled WGS sequence"/>
</dbReference>
<feature type="transmembrane region" description="Helical" evidence="7">
    <location>
        <begin position="98"/>
        <end position="118"/>
    </location>
</feature>
<comment type="similarity">
    <text evidence="2">Belongs to the bacterial sugar transferase family.</text>
</comment>
<dbReference type="PANTHER" id="PTHR30576">
    <property type="entry name" value="COLANIC BIOSYNTHESIS UDP-GLUCOSE LIPID CARRIER TRANSFERASE"/>
    <property type="match status" value="1"/>
</dbReference>
<evidence type="ECO:0000256" key="5">
    <source>
        <dbReference type="ARBA" id="ARBA00022989"/>
    </source>
</evidence>
<evidence type="ECO:0000256" key="2">
    <source>
        <dbReference type="ARBA" id="ARBA00006464"/>
    </source>
</evidence>
<feature type="domain" description="Bacterial sugar transferase" evidence="8">
    <location>
        <begin position="292"/>
        <end position="475"/>
    </location>
</feature>
<dbReference type="NCBIfam" id="TIGR03025">
    <property type="entry name" value="EPS_sugtrans"/>
    <property type="match status" value="1"/>
</dbReference>
<dbReference type="Pfam" id="PF13727">
    <property type="entry name" value="CoA_binding_3"/>
    <property type="match status" value="1"/>
</dbReference>
<evidence type="ECO:0000256" key="6">
    <source>
        <dbReference type="ARBA" id="ARBA00023136"/>
    </source>
</evidence>
<dbReference type="Pfam" id="PF02397">
    <property type="entry name" value="Bac_transf"/>
    <property type="match status" value="1"/>
</dbReference>
<evidence type="ECO:0000256" key="3">
    <source>
        <dbReference type="ARBA" id="ARBA00022679"/>
    </source>
</evidence>
<comment type="subcellular location">
    <subcellularLocation>
        <location evidence="1">Membrane</location>
        <topology evidence="1">Multi-pass membrane protein</topology>
    </subcellularLocation>
</comment>
<gene>
    <name evidence="9" type="ORF">IPF40_08775</name>
</gene>
<comment type="caution">
    <text evidence="9">The sequence shown here is derived from an EMBL/GenBank/DDBJ whole genome shotgun (WGS) entry which is preliminary data.</text>
</comment>
<sequence>MAIRIEPSLAPTKGRARVRLVARAIALTDGLVLIWAVIGAHVARFGVGPLFGDLDDTTSSFTVQYTWISVIVVVLWLASLRIHAAYDPRMLGHGTQEYRAVGTASFRLFAALAVVSYLSKLELARGYVLIAFPVGFVGLLVSRRVWRTWLGRHRARGNYADTVLVVGDQGHVASLIRDLRAAPDAGFGVVAACCSDPISAIEGVPVVGAEDDAAEAASRLGVDIVACSSAWQSGAAGLRRLGWALEGTGIDLVVSPALTDVAGPRIRARPVAGLPLLYVESPTFSGGRRFAKAAFDLVAASVMLLLALPIFVVTGALIWFEDRGPVLFSQRRVGLGGRTFVMYKFRSMIVGAEGNRPNQNEGAGPLFKLRDDPRITRTGRAIRRWSIDELPQLANVLKGDMSLVGPRPPLESEVAAYEADVHRRLLVKPGLTGLWQVSGRSDLSWEDSVRLDLYYVENWSFTSDLRIVWRTVRALWERRGAY</sequence>
<dbReference type="EMBL" id="JADIXZ010000004">
    <property type="protein sequence ID" value="MBK6301131.1"/>
    <property type="molecule type" value="Genomic_DNA"/>
</dbReference>
<feature type="transmembrane region" description="Helical" evidence="7">
    <location>
        <begin position="63"/>
        <end position="86"/>
    </location>
</feature>
<feature type="transmembrane region" description="Helical" evidence="7">
    <location>
        <begin position="124"/>
        <end position="146"/>
    </location>
</feature>
<reference evidence="9 10" key="1">
    <citation type="submission" date="2020-10" db="EMBL/GenBank/DDBJ databases">
        <title>Connecting structure to function with the recovery of over 1000 high-quality activated sludge metagenome-assembled genomes encoding full-length rRNA genes using long-read sequencing.</title>
        <authorList>
            <person name="Singleton C.M."/>
            <person name="Petriglieri F."/>
            <person name="Kristensen J.M."/>
            <person name="Kirkegaard R.H."/>
            <person name="Michaelsen T.Y."/>
            <person name="Andersen M.H."/>
            <person name="Karst S.M."/>
            <person name="Dueholm M.S."/>
            <person name="Nielsen P.H."/>
            <person name="Albertsen M."/>
        </authorList>
    </citation>
    <scope>NUCLEOTIDE SEQUENCE [LARGE SCALE GENOMIC DNA]</scope>
    <source>
        <strain evidence="9">AalE_18-Q3-R2-46_BAT3C.188</strain>
    </source>
</reference>
<keyword evidence="3 9" id="KW-0808">Transferase</keyword>
<accession>A0A935CFJ7</accession>
<keyword evidence="4 7" id="KW-0812">Transmembrane</keyword>
<organism evidence="9 10">
    <name type="scientific">Candidatus Phosphoribacter hodrii</name>
    <dbReference type="NCBI Taxonomy" id="2953743"/>
    <lineage>
        <taxon>Bacteria</taxon>
        <taxon>Bacillati</taxon>
        <taxon>Actinomycetota</taxon>
        <taxon>Actinomycetes</taxon>
        <taxon>Micrococcales</taxon>
        <taxon>Dermatophilaceae</taxon>
        <taxon>Candidatus Phosphoribacter</taxon>
    </lineage>
</organism>
<evidence type="ECO:0000313" key="10">
    <source>
        <dbReference type="Proteomes" id="UP000718281"/>
    </source>
</evidence>
<evidence type="ECO:0000256" key="4">
    <source>
        <dbReference type="ARBA" id="ARBA00022692"/>
    </source>
</evidence>